<organism evidence="1 2">
    <name type="scientific">Gilvimarinus gilvus</name>
    <dbReference type="NCBI Taxonomy" id="3058038"/>
    <lineage>
        <taxon>Bacteria</taxon>
        <taxon>Pseudomonadati</taxon>
        <taxon>Pseudomonadota</taxon>
        <taxon>Gammaproteobacteria</taxon>
        <taxon>Cellvibrionales</taxon>
        <taxon>Cellvibrionaceae</taxon>
        <taxon>Gilvimarinus</taxon>
    </lineage>
</organism>
<protein>
    <recommendedName>
        <fullName evidence="3">Exostosin GT47 domain-containing protein</fullName>
    </recommendedName>
</protein>
<evidence type="ECO:0000313" key="1">
    <source>
        <dbReference type="EMBL" id="MDX6848996.1"/>
    </source>
</evidence>
<proteinExistence type="predicted"/>
<name>A0ABU4RXW4_9GAMM</name>
<reference evidence="1 2" key="1">
    <citation type="submission" date="2023-11" db="EMBL/GenBank/DDBJ databases">
        <title>Gilvimarinus fulvus sp. nov., isolated from the surface of Kelp.</title>
        <authorList>
            <person name="Sun Y.Y."/>
            <person name="Gong Y."/>
            <person name="Du Z.J."/>
        </authorList>
    </citation>
    <scope>NUCLEOTIDE SEQUENCE [LARGE SCALE GENOMIC DNA]</scope>
    <source>
        <strain evidence="1 2">SDUM040013</strain>
    </source>
</reference>
<evidence type="ECO:0000313" key="2">
    <source>
        <dbReference type="Proteomes" id="UP001273505"/>
    </source>
</evidence>
<evidence type="ECO:0008006" key="3">
    <source>
        <dbReference type="Google" id="ProtNLM"/>
    </source>
</evidence>
<comment type="caution">
    <text evidence="1">The sequence shown here is derived from an EMBL/GenBank/DDBJ whole genome shotgun (WGS) entry which is preliminary data.</text>
</comment>
<dbReference type="EMBL" id="JAXAFO010000008">
    <property type="protein sequence ID" value="MDX6848996.1"/>
    <property type="molecule type" value="Genomic_DNA"/>
</dbReference>
<keyword evidence="2" id="KW-1185">Reference proteome</keyword>
<accession>A0ABU4RXW4</accession>
<dbReference type="Proteomes" id="UP001273505">
    <property type="component" value="Unassembled WGS sequence"/>
</dbReference>
<dbReference type="RefSeq" id="WP_302723488.1">
    <property type="nucleotide sequence ID" value="NZ_JAULRU010000617.1"/>
</dbReference>
<gene>
    <name evidence="1" type="ORF">SCD92_06465</name>
</gene>
<sequence>MDQEVGEPDFLSLIEKHAFVLCVQGGRIDPSPKAWTAIAHGAIPIIASSPLNDAYCQLPVAIVDGWDEHSLSEEKLREWRQQLAPYYDDPDLRLEVLEKFQLDYWWKQIKNTWRGKH</sequence>